<evidence type="ECO:0000256" key="1">
    <source>
        <dbReference type="ARBA" id="ARBA00001974"/>
    </source>
</evidence>
<name>A0A4S4NS33_9BACT</name>
<dbReference type="Pfam" id="PF14759">
    <property type="entry name" value="Reductase_C"/>
    <property type="match status" value="1"/>
</dbReference>
<dbReference type="PANTHER" id="PTHR43557">
    <property type="entry name" value="APOPTOSIS-INDUCING FACTOR 1"/>
    <property type="match status" value="1"/>
</dbReference>
<keyword evidence="2" id="KW-0285">Flavoprotein</keyword>
<dbReference type="InterPro" id="IPR017941">
    <property type="entry name" value="Rieske_2Fe-2S"/>
</dbReference>
<dbReference type="GO" id="GO:0046872">
    <property type="term" value="F:metal ion binding"/>
    <property type="evidence" value="ECO:0007669"/>
    <property type="project" value="UniProtKB-KW"/>
</dbReference>
<dbReference type="InterPro" id="IPR016156">
    <property type="entry name" value="FAD/NAD-linked_Rdtase_dimer_sf"/>
</dbReference>
<organism evidence="10 11">
    <name type="scientific">Neolewinella litorea</name>
    <dbReference type="NCBI Taxonomy" id="2562452"/>
    <lineage>
        <taxon>Bacteria</taxon>
        <taxon>Pseudomonadati</taxon>
        <taxon>Bacteroidota</taxon>
        <taxon>Saprospiria</taxon>
        <taxon>Saprospirales</taxon>
        <taxon>Lewinellaceae</taxon>
        <taxon>Neolewinella</taxon>
    </lineage>
</organism>
<dbReference type="RefSeq" id="WP_136456044.1">
    <property type="nucleotide sequence ID" value="NZ_SRSF01000001.1"/>
</dbReference>
<evidence type="ECO:0000256" key="6">
    <source>
        <dbReference type="ARBA" id="ARBA00023002"/>
    </source>
</evidence>
<evidence type="ECO:0000313" key="11">
    <source>
        <dbReference type="Proteomes" id="UP000308528"/>
    </source>
</evidence>
<dbReference type="InterPro" id="IPR036922">
    <property type="entry name" value="Rieske_2Fe-2S_sf"/>
</dbReference>
<dbReference type="EMBL" id="SRSF01000001">
    <property type="protein sequence ID" value="THH41218.1"/>
    <property type="molecule type" value="Genomic_DNA"/>
</dbReference>
<keyword evidence="8" id="KW-0411">Iron-sulfur</keyword>
<dbReference type="AlphaFoldDB" id="A0A4S4NS33"/>
<keyword evidence="5" id="KW-0274">FAD</keyword>
<dbReference type="InterPro" id="IPR028202">
    <property type="entry name" value="Reductase_C"/>
</dbReference>
<dbReference type="GO" id="GO:0051537">
    <property type="term" value="F:2 iron, 2 sulfur cluster binding"/>
    <property type="evidence" value="ECO:0007669"/>
    <property type="project" value="UniProtKB-KW"/>
</dbReference>
<keyword evidence="11" id="KW-1185">Reference proteome</keyword>
<comment type="cofactor">
    <cofactor evidence="1">
        <name>FAD</name>
        <dbReference type="ChEBI" id="CHEBI:57692"/>
    </cofactor>
</comment>
<dbReference type="OrthoDB" id="9792592at2"/>
<dbReference type="PRINTS" id="PR00368">
    <property type="entry name" value="FADPNR"/>
</dbReference>
<dbReference type="SUPFAM" id="SSF51905">
    <property type="entry name" value="FAD/NAD(P)-binding domain"/>
    <property type="match status" value="2"/>
</dbReference>
<evidence type="ECO:0000256" key="8">
    <source>
        <dbReference type="ARBA" id="ARBA00023014"/>
    </source>
</evidence>
<feature type="domain" description="Rieske" evidence="9">
    <location>
        <begin position="2"/>
        <end position="97"/>
    </location>
</feature>
<dbReference type="PANTHER" id="PTHR43557:SF2">
    <property type="entry name" value="RIESKE DOMAIN-CONTAINING PROTEIN-RELATED"/>
    <property type="match status" value="1"/>
</dbReference>
<dbReference type="PROSITE" id="PS51296">
    <property type="entry name" value="RIESKE"/>
    <property type="match status" value="1"/>
</dbReference>
<evidence type="ECO:0000256" key="7">
    <source>
        <dbReference type="ARBA" id="ARBA00023004"/>
    </source>
</evidence>
<sequence>MTPVLPLSQLPAGHMHAVKVGDYDVLLANVAGEVYAVENKCSHYQFALTKGALCEFRVRCPLHHACFDVRTGEQIEAPGMDGLPKFKVEIADDQILVSEEPVAENASLAVPDGSVPAPTNGRYDHVIVGAGAAAAYAVESIRSLDREASILVVGDEDQPPYDRTAVTKNFLQEDAAAEDLSLRSMDFYRKHGVTFRAGSRVQALDLNAKTVGFADGSLVAYGNVLMATGGTPRRLSVPGADLAGVHTIRKPEDAQSVRSAVSQGTEVVIVGGSFIGLEAAMSLGKRGGKITVVTPEEVLFGKVFGAPIGQYVRDLHEAAGVTFRLGRKVKAIEGDDRVTGVQLDDGSTLPADLVVVGIGVRPATDYVQGIAFQRDHSILVDGHLAAHGKNAWAAGDIATYPDREGTVRIEHWKVAGQQGRIAGLNMAGQREAYHMVPFFWTNQQGVNFRYVGHAKDYDHIVLDGTPGQTPFLAFYIRDRHVQACLGVKRDAEAAAINELMALGKMPAVDKLIGQDWLQRCREV</sequence>
<gene>
    <name evidence="10" type="ORF">E4021_01075</name>
</gene>
<keyword evidence="7" id="KW-0408">Iron</keyword>
<dbReference type="InterPro" id="IPR050446">
    <property type="entry name" value="FAD-oxidoreductase/Apoptosis"/>
</dbReference>
<dbReference type="GO" id="GO:0005737">
    <property type="term" value="C:cytoplasm"/>
    <property type="evidence" value="ECO:0007669"/>
    <property type="project" value="TreeGrafter"/>
</dbReference>
<evidence type="ECO:0000256" key="5">
    <source>
        <dbReference type="ARBA" id="ARBA00022827"/>
    </source>
</evidence>
<reference evidence="10 11" key="1">
    <citation type="submission" date="2019-04" db="EMBL/GenBank/DDBJ databases">
        <title>Lewinella litorea sp. nov., isolated from a marine sand.</title>
        <authorList>
            <person name="Yoon J.-H."/>
        </authorList>
    </citation>
    <scope>NUCLEOTIDE SEQUENCE [LARGE SCALE GENOMIC DNA]</scope>
    <source>
        <strain evidence="10 11">HSMS-39</strain>
    </source>
</reference>
<dbReference type="Gene3D" id="3.50.50.60">
    <property type="entry name" value="FAD/NAD(P)-binding domain"/>
    <property type="match status" value="2"/>
</dbReference>
<dbReference type="SUPFAM" id="SSF55424">
    <property type="entry name" value="FAD/NAD-linked reductases, dimerisation (C-terminal) domain"/>
    <property type="match status" value="1"/>
</dbReference>
<dbReference type="GO" id="GO:0016651">
    <property type="term" value="F:oxidoreductase activity, acting on NAD(P)H"/>
    <property type="evidence" value="ECO:0007669"/>
    <property type="project" value="TreeGrafter"/>
</dbReference>
<dbReference type="Pfam" id="PF07992">
    <property type="entry name" value="Pyr_redox_2"/>
    <property type="match status" value="1"/>
</dbReference>
<evidence type="ECO:0000256" key="4">
    <source>
        <dbReference type="ARBA" id="ARBA00022723"/>
    </source>
</evidence>
<proteinExistence type="predicted"/>
<protein>
    <recommendedName>
        <fullName evidence="9">Rieske domain-containing protein</fullName>
    </recommendedName>
</protein>
<keyword evidence="4" id="KW-0479">Metal-binding</keyword>
<dbReference type="PRINTS" id="PR00411">
    <property type="entry name" value="PNDRDTASEI"/>
</dbReference>
<evidence type="ECO:0000256" key="3">
    <source>
        <dbReference type="ARBA" id="ARBA00022714"/>
    </source>
</evidence>
<dbReference type="InterPro" id="IPR036188">
    <property type="entry name" value="FAD/NAD-bd_sf"/>
</dbReference>
<evidence type="ECO:0000313" key="10">
    <source>
        <dbReference type="EMBL" id="THH41218.1"/>
    </source>
</evidence>
<keyword evidence="3" id="KW-0001">2Fe-2S</keyword>
<accession>A0A4S4NS33</accession>
<dbReference type="Gene3D" id="3.30.390.30">
    <property type="match status" value="1"/>
</dbReference>
<dbReference type="Pfam" id="PF00355">
    <property type="entry name" value="Rieske"/>
    <property type="match status" value="1"/>
</dbReference>
<dbReference type="Proteomes" id="UP000308528">
    <property type="component" value="Unassembled WGS sequence"/>
</dbReference>
<comment type="caution">
    <text evidence="10">The sequence shown here is derived from an EMBL/GenBank/DDBJ whole genome shotgun (WGS) entry which is preliminary data.</text>
</comment>
<evidence type="ECO:0000256" key="2">
    <source>
        <dbReference type="ARBA" id="ARBA00022630"/>
    </source>
</evidence>
<dbReference type="SUPFAM" id="SSF50022">
    <property type="entry name" value="ISP domain"/>
    <property type="match status" value="1"/>
</dbReference>
<dbReference type="Gene3D" id="2.102.10.10">
    <property type="entry name" value="Rieske [2Fe-2S] iron-sulphur domain"/>
    <property type="match status" value="1"/>
</dbReference>
<evidence type="ECO:0000259" key="9">
    <source>
        <dbReference type="PROSITE" id="PS51296"/>
    </source>
</evidence>
<dbReference type="InterPro" id="IPR023753">
    <property type="entry name" value="FAD/NAD-binding_dom"/>
</dbReference>
<keyword evidence="6" id="KW-0560">Oxidoreductase</keyword>